<keyword evidence="1 4" id="KW-0963">Cytoplasm</keyword>
<dbReference type="OrthoDB" id="9789493at2"/>
<reference evidence="5 6" key="1">
    <citation type="submission" date="2019-07" db="EMBL/GenBank/DDBJ databases">
        <title>Reinekea sp. strain SSH23 genome sequencing and assembly.</title>
        <authorList>
            <person name="Kim I."/>
        </authorList>
    </citation>
    <scope>NUCLEOTIDE SEQUENCE [LARGE SCALE GENOMIC DNA]</scope>
    <source>
        <strain evidence="5 6">SSH23</strain>
    </source>
</reference>
<evidence type="ECO:0000256" key="4">
    <source>
        <dbReference type="HAMAP-Rule" id="MF_01632"/>
    </source>
</evidence>
<keyword evidence="2 4" id="KW-0831">Ubiquinone biosynthesis</keyword>
<dbReference type="Pfam" id="PF04345">
    <property type="entry name" value="Chor_lyase"/>
    <property type="match status" value="1"/>
</dbReference>
<protein>
    <recommendedName>
        <fullName evidence="4">Probable chorismate pyruvate-lyase</fullName>
        <shortName evidence="4">CL</shortName>
        <shortName evidence="4">CPL</shortName>
        <ecNumber evidence="4">4.1.3.40</ecNumber>
    </recommendedName>
</protein>
<dbReference type="GO" id="GO:0005829">
    <property type="term" value="C:cytosol"/>
    <property type="evidence" value="ECO:0007669"/>
    <property type="project" value="TreeGrafter"/>
</dbReference>
<dbReference type="UniPathway" id="UPA00232"/>
<name>A0A5C8Z038_9GAMM</name>
<dbReference type="PANTHER" id="PTHR38683">
    <property type="entry name" value="CHORISMATE PYRUVATE-LYASE"/>
    <property type="match status" value="1"/>
</dbReference>
<comment type="similarity">
    <text evidence="4">Belongs to the UbiC family.</text>
</comment>
<keyword evidence="4" id="KW-0670">Pyruvate</keyword>
<dbReference type="GO" id="GO:0008813">
    <property type="term" value="F:chorismate lyase activity"/>
    <property type="evidence" value="ECO:0007669"/>
    <property type="project" value="UniProtKB-UniRule"/>
</dbReference>
<comment type="catalytic activity">
    <reaction evidence="4">
        <text>chorismate = 4-hydroxybenzoate + pyruvate</text>
        <dbReference type="Rhea" id="RHEA:16505"/>
        <dbReference type="ChEBI" id="CHEBI:15361"/>
        <dbReference type="ChEBI" id="CHEBI:17879"/>
        <dbReference type="ChEBI" id="CHEBI:29748"/>
        <dbReference type="EC" id="4.1.3.40"/>
    </reaction>
</comment>
<keyword evidence="6" id="KW-1185">Reference proteome</keyword>
<dbReference type="SUPFAM" id="SSF64288">
    <property type="entry name" value="Chorismate lyase-like"/>
    <property type="match status" value="1"/>
</dbReference>
<dbReference type="GO" id="GO:0006744">
    <property type="term" value="P:ubiquinone biosynthetic process"/>
    <property type="evidence" value="ECO:0007669"/>
    <property type="project" value="UniProtKB-UniRule"/>
</dbReference>
<dbReference type="AlphaFoldDB" id="A0A5C8Z038"/>
<dbReference type="GO" id="GO:0042866">
    <property type="term" value="P:pyruvate biosynthetic process"/>
    <property type="evidence" value="ECO:0007669"/>
    <property type="project" value="UniProtKB-UniRule"/>
</dbReference>
<sequence>MMPLSKDPNNWLDHYQDSLWGSCTAIKKDSSLSAMTLQWLCNTESLTLRLKDRCQQFSVNIIHERLAEIDPHEQLSLDVAQIYPNYWVREVYLLGDGQPWVFARSVMPLIDNSPLSELQKLNNRPLGELLFANPRLKIADRSAAKLPVSALINPTGSTSADELWGRRTKYCLDDYPVVVTEVFLHDAPAY</sequence>
<keyword evidence="3 4" id="KW-0456">Lyase</keyword>
<evidence type="ECO:0000313" key="6">
    <source>
        <dbReference type="Proteomes" id="UP000321764"/>
    </source>
</evidence>
<comment type="caution">
    <text evidence="4">Lacks conserved residue(s) required for the propagation of feature annotation.</text>
</comment>
<dbReference type="EC" id="4.1.3.40" evidence="4"/>
<dbReference type="Gene3D" id="3.40.1410.10">
    <property type="entry name" value="Chorismate lyase-like"/>
    <property type="match status" value="1"/>
</dbReference>
<evidence type="ECO:0000256" key="1">
    <source>
        <dbReference type="ARBA" id="ARBA00022490"/>
    </source>
</evidence>
<dbReference type="HAMAP" id="MF_01632">
    <property type="entry name" value="UbiC"/>
    <property type="match status" value="1"/>
</dbReference>
<comment type="caution">
    <text evidence="5">The sequence shown here is derived from an EMBL/GenBank/DDBJ whole genome shotgun (WGS) entry which is preliminary data.</text>
</comment>
<dbReference type="EMBL" id="VKAD01000003">
    <property type="protein sequence ID" value="TXR51485.1"/>
    <property type="molecule type" value="Genomic_DNA"/>
</dbReference>
<accession>A0A5C8Z038</accession>
<gene>
    <name evidence="4" type="primary">ubiC</name>
    <name evidence="5" type="ORF">FME95_13265</name>
</gene>
<dbReference type="Proteomes" id="UP000321764">
    <property type="component" value="Unassembled WGS sequence"/>
</dbReference>
<comment type="subcellular location">
    <subcellularLocation>
        <location evidence="4">Cytoplasm</location>
    </subcellularLocation>
</comment>
<comment type="function">
    <text evidence="4">Removes the pyruvyl group from chorismate, with concomitant aromatization of the ring, to provide 4-hydroxybenzoate (4HB) for the ubiquinone pathway.</text>
</comment>
<evidence type="ECO:0000256" key="2">
    <source>
        <dbReference type="ARBA" id="ARBA00022688"/>
    </source>
</evidence>
<comment type="pathway">
    <text evidence="4">Cofactor biosynthesis; ubiquinone biosynthesis.</text>
</comment>
<evidence type="ECO:0000313" key="5">
    <source>
        <dbReference type="EMBL" id="TXR51485.1"/>
    </source>
</evidence>
<dbReference type="InterPro" id="IPR028978">
    <property type="entry name" value="Chorismate_lyase_/UTRA_dom_sf"/>
</dbReference>
<proteinExistence type="inferred from homology"/>
<dbReference type="PANTHER" id="PTHR38683:SF1">
    <property type="entry name" value="CHORISMATE PYRUVATE-LYASE"/>
    <property type="match status" value="1"/>
</dbReference>
<feature type="binding site" evidence="4">
    <location>
        <position position="89"/>
    </location>
    <ligand>
        <name>substrate</name>
    </ligand>
</feature>
<feature type="binding site" evidence="4">
    <location>
        <position position="181"/>
    </location>
    <ligand>
        <name>substrate</name>
    </ligand>
</feature>
<organism evidence="5 6">
    <name type="scientific">Reinekea thalattae</name>
    <dbReference type="NCBI Taxonomy" id="2593301"/>
    <lineage>
        <taxon>Bacteria</taxon>
        <taxon>Pseudomonadati</taxon>
        <taxon>Pseudomonadota</taxon>
        <taxon>Gammaproteobacteria</taxon>
        <taxon>Oceanospirillales</taxon>
        <taxon>Saccharospirillaceae</taxon>
        <taxon>Reinekea</taxon>
    </lineage>
</organism>
<evidence type="ECO:0000256" key="3">
    <source>
        <dbReference type="ARBA" id="ARBA00023239"/>
    </source>
</evidence>
<dbReference type="InterPro" id="IPR007440">
    <property type="entry name" value="Chorismate--pyruvate_lyase"/>
</dbReference>
<feature type="binding site" evidence="4">
    <location>
        <position position="126"/>
    </location>
    <ligand>
        <name>substrate</name>
    </ligand>
</feature>